<feature type="transmembrane region" description="Helical" evidence="2">
    <location>
        <begin position="284"/>
        <end position="307"/>
    </location>
</feature>
<sequence length="364" mass="38650">MSFFPVDLVAQCFTAGESTSICDTAQRCACLSRPECGWCSATATCTRLLPAPSRTPLLTPQFSDEPVCSCAAGLLTHANVDFNQTNQISDSDPSDAGSSNILDGWACGPRMPPPLPPSPPPSLPPSPSPPPPAVSWLSGIRLASDAPPVPLLVQWFTWALCTVTICANLICCMRADASRKGPVPRAATLSFRRLISPATSPRFSGHPPNVQPHTTSGVGMGGRASDISQADTRHNPKPLQQHPRPREELFAALPARLRPAVRDALRSEPALLWMDQPIVPLARLGLLLSWLLANIAYAVLLGLVGIVAPSAGFVLLLLPIAAMVGVLLSLRQSRGTVYVLSQRGACTLSLAPAFPRLCRSEAGW</sequence>
<keyword evidence="2" id="KW-1133">Transmembrane helix</keyword>
<organism evidence="3">
    <name type="scientific">Haptolina brevifila</name>
    <dbReference type="NCBI Taxonomy" id="156173"/>
    <lineage>
        <taxon>Eukaryota</taxon>
        <taxon>Haptista</taxon>
        <taxon>Haptophyta</taxon>
        <taxon>Prymnesiophyceae</taxon>
        <taxon>Prymnesiales</taxon>
        <taxon>Prymnesiaceae</taxon>
        <taxon>Haptolina</taxon>
    </lineage>
</organism>
<feature type="transmembrane region" description="Helical" evidence="2">
    <location>
        <begin position="155"/>
        <end position="175"/>
    </location>
</feature>
<evidence type="ECO:0000256" key="1">
    <source>
        <dbReference type="SAM" id="MobiDB-lite"/>
    </source>
</evidence>
<feature type="transmembrane region" description="Helical" evidence="2">
    <location>
        <begin position="313"/>
        <end position="330"/>
    </location>
</feature>
<keyword evidence="2" id="KW-0472">Membrane</keyword>
<feature type="region of interest" description="Disordered" evidence="1">
    <location>
        <begin position="110"/>
        <end position="132"/>
    </location>
</feature>
<evidence type="ECO:0000313" key="3">
    <source>
        <dbReference type="EMBL" id="CAD9404379.1"/>
    </source>
</evidence>
<keyword evidence="2" id="KW-0812">Transmembrane</keyword>
<evidence type="ECO:0000256" key="2">
    <source>
        <dbReference type="SAM" id="Phobius"/>
    </source>
</evidence>
<dbReference type="AlphaFoldDB" id="A0A7S2FNB6"/>
<dbReference type="EMBL" id="HBGU01006374">
    <property type="protein sequence ID" value="CAD9404379.1"/>
    <property type="molecule type" value="Transcribed_RNA"/>
</dbReference>
<reference evidence="3" key="1">
    <citation type="submission" date="2021-01" db="EMBL/GenBank/DDBJ databases">
        <authorList>
            <person name="Corre E."/>
            <person name="Pelletier E."/>
            <person name="Niang G."/>
            <person name="Scheremetjew M."/>
            <person name="Finn R."/>
            <person name="Kale V."/>
            <person name="Holt S."/>
            <person name="Cochrane G."/>
            <person name="Meng A."/>
            <person name="Brown T."/>
            <person name="Cohen L."/>
        </authorList>
    </citation>
    <scope>NUCLEOTIDE SEQUENCE</scope>
    <source>
        <strain evidence="3">UTEX LB 985</strain>
    </source>
</reference>
<feature type="region of interest" description="Disordered" evidence="1">
    <location>
        <begin position="200"/>
        <end position="245"/>
    </location>
</feature>
<accession>A0A7S2FNB6</accession>
<name>A0A7S2FNB6_9EUKA</name>
<protein>
    <submittedName>
        <fullName evidence="3">Uncharacterized protein</fullName>
    </submittedName>
</protein>
<proteinExistence type="predicted"/>
<gene>
    <name evidence="3" type="ORF">CBRE1094_LOCUS3487</name>
</gene>